<name>A0A3P7E026_WUCBA</name>
<proteinExistence type="predicted"/>
<organism evidence="2 3">
    <name type="scientific">Wuchereria bancrofti</name>
    <dbReference type="NCBI Taxonomy" id="6293"/>
    <lineage>
        <taxon>Eukaryota</taxon>
        <taxon>Metazoa</taxon>
        <taxon>Ecdysozoa</taxon>
        <taxon>Nematoda</taxon>
        <taxon>Chromadorea</taxon>
        <taxon>Rhabditida</taxon>
        <taxon>Spirurina</taxon>
        <taxon>Spiruromorpha</taxon>
        <taxon>Filarioidea</taxon>
        <taxon>Onchocercidae</taxon>
        <taxon>Wuchereria</taxon>
    </lineage>
</organism>
<keyword evidence="1" id="KW-1133">Transmembrane helix</keyword>
<dbReference type="OrthoDB" id="5818932at2759"/>
<keyword evidence="3" id="KW-1185">Reference proteome</keyword>
<keyword evidence="1" id="KW-0472">Membrane</keyword>
<evidence type="ECO:0000256" key="1">
    <source>
        <dbReference type="SAM" id="Phobius"/>
    </source>
</evidence>
<dbReference type="InParanoid" id="A0A3P7E026"/>
<gene>
    <name evidence="2" type="ORF">WBA_LOCUS2535</name>
</gene>
<evidence type="ECO:0000313" key="2">
    <source>
        <dbReference type="EMBL" id="VDM09149.1"/>
    </source>
</evidence>
<evidence type="ECO:0000313" key="3">
    <source>
        <dbReference type="Proteomes" id="UP000270924"/>
    </source>
</evidence>
<keyword evidence="1" id="KW-0812">Transmembrane</keyword>
<feature type="transmembrane region" description="Helical" evidence="1">
    <location>
        <begin position="16"/>
        <end position="40"/>
    </location>
</feature>
<sequence length="349" mass="39360">MARKVYITDYSGQKKWILFAFTLLLIIIATIVVPVALIIIKSRHRHSDDNETEATTSRIEDAKIIPAETIVLTVSTAEGKENKTEGMLYRDKILTIVEKVIERNDNPCATYVIEEINDQTTFSKLLSKTEVICELENIFHDVKSNSDISVTNAIESFRKIPWSSRITNIIFVPDVAMYRNRKMYKNDMKSAKDLLKQMAEENPTSSPRIIVGNPAYFRNIDTLSAYSSQMNVDQLIEAILHALQTKDFTTSEDLLTSTASTDEYVTGEYDISANLPTNSWITGTIHEEIEVEDIINSTVTSSDLPVTVTESVECVPSRVLVSSSITKYEIVSSFTSIIIHTVVIFWTQH</sequence>
<dbReference type="AlphaFoldDB" id="A0A3P7E026"/>
<dbReference type="EMBL" id="UYWW01000715">
    <property type="protein sequence ID" value="VDM09149.1"/>
    <property type="molecule type" value="Genomic_DNA"/>
</dbReference>
<accession>A0A3P7E026</accession>
<dbReference type="OMA" id="CATYVIE"/>
<protein>
    <submittedName>
        <fullName evidence="2">Uncharacterized protein</fullName>
    </submittedName>
</protein>
<dbReference type="Proteomes" id="UP000270924">
    <property type="component" value="Unassembled WGS sequence"/>
</dbReference>
<reference evidence="2 3" key="1">
    <citation type="submission" date="2018-11" db="EMBL/GenBank/DDBJ databases">
        <authorList>
            <consortium name="Pathogen Informatics"/>
        </authorList>
    </citation>
    <scope>NUCLEOTIDE SEQUENCE [LARGE SCALE GENOMIC DNA]</scope>
</reference>